<evidence type="ECO:0000256" key="1">
    <source>
        <dbReference type="ARBA" id="ARBA00004651"/>
    </source>
</evidence>
<keyword evidence="5 6" id="KW-0472">Membrane</keyword>
<dbReference type="GO" id="GO:0005886">
    <property type="term" value="C:plasma membrane"/>
    <property type="evidence" value="ECO:0007669"/>
    <property type="project" value="UniProtKB-SubCell"/>
</dbReference>
<keyword evidence="2" id="KW-1003">Cell membrane</keyword>
<dbReference type="InterPro" id="IPR019264">
    <property type="entry name" value="DUF2179"/>
</dbReference>
<reference evidence="8 9" key="1">
    <citation type="submission" date="2016-09" db="EMBL/GenBank/DDBJ databases">
        <title>Vagococcus teuberi sp. nov., isolated from the Malian artisanal sour milk fene.</title>
        <authorList>
            <person name="Wullschleger S."/>
            <person name="Seifert C."/>
            <person name="Baumgartner S."/>
            <person name="Lacroix C."/>
            <person name="Bonfoh B."/>
            <person name="Stevens M.J."/>
            <person name="Meile L."/>
        </authorList>
    </citation>
    <scope>NUCLEOTIDE SEQUENCE [LARGE SCALE GENOMIC DNA]</scope>
    <source>
        <strain evidence="8 9">DSM 21459</strain>
    </source>
</reference>
<evidence type="ECO:0000313" key="9">
    <source>
        <dbReference type="Proteomes" id="UP000191200"/>
    </source>
</evidence>
<evidence type="ECO:0000256" key="6">
    <source>
        <dbReference type="SAM" id="Phobius"/>
    </source>
</evidence>
<dbReference type="PANTHER" id="PTHR33545:SF10">
    <property type="entry name" value="UPF0750 MEMBRANE PROTEIN YPJC"/>
    <property type="match status" value="1"/>
</dbReference>
<keyword evidence="3 6" id="KW-0812">Transmembrane</keyword>
<dbReference type="EMBL" id="CP017267">
    <property type="protein sequence ID" value="APB31446.1"/>
    <property type="molecule type" value="Genomic_DNA"/>
</dbReference>
<dbReference type="Gene3D" id="3.30.70.120">
    <property type="match status" value="1"/>
</dbReference>
<keyword evidence="9" id="KW-1185">Reference proteome</keyword>
<dbReference type="STRING" id="519472.BHY08_06155"/>
<dbReference type="InterPro" id="IPR015867">
    <property type="entry name" value="N-reg_PII/ATP_PRibTrfase_C"/>
</dbReference>
<feature type="transmembrane region" description="Helical" evidence="6">
    <location>
        <begin position="77"/>
        <end position="96"/>
    </location>
</feature>
<accession>A0A1J0A687</accession>
<gene>
    <name evidence="8" type="ORF">BHY08_06155</name>
</gene>
<protein>
    <recommendedName>
        <fullName evidence="7">DUF2179 domain-containing protein</fullName>
    </recommendedName>
</protein>
<dbReference type="PANTHER" id="PTHR33545">
    <property type="entry name" value="UPF0750 MEMBRANE PROTEIN YITT-RELATED"/>
    <property type="match status" value="1"/>
</dbReference>
<name>A0A1J0A687_9ENTE</name>
<dbReference type="Proteomes" id="UP000191200">
    <property type="component" value="Chromosome"/>
</dbReference>
<evidence type="ECO:0000256" key="5">
    <source>
        <dbReference type="ARBA" id="ARBA00023136"/>
    </source>
</evidence>
<evidence type="ECO:0000256" key="3">
    <source>
        <dbReference type="ARBA" id="ARBA00022692"/>
    </source>
</evidence>
<keyword evidence="4 6" id="KW-1133">Transmembrane helix</keyword>
<feature type="transmembrane region" description="Helical" evidence="6">
    <location>
        <begin position="150"/>
        <end position="169"/>
    </location>
</feature>
<dbReference type="PIRSF" id="PIRSF006483">
    <property type="entry name" value="Membrane_protein_YitT"/>
    <property type="match status" value="1"/>
</dbReference>
<proteinExistence type="predicted"/>
<feature type="domain" description="DUF2179" evidence="7">
    <location>
        <begin position="222"/>
        <end position="276"/>
    </location>
</feature>
<evidence type="ECO:0000256" key="2">
    <source>
        <dbReference type="ARBA" id="ARBA00022475"/>
    </source>
</evidence>
<evidence type="ECO:0000256" key="4">
    <source>
        <dbReference type="ARBA" id="ARBA00022989"/>
    </source>
</evidence>
<dbReference type="KEGG" id="vte:BHY08_06155"/>
<feature type="transmembrane region" description="Helical" evidence="6">
    <location>
        <begin position="45"/>
        <end position="70"/>
    </location>
</feature>
<dbReference type="RefSeq" id="WP_071457040.1">
    <property type="nucleotide sequence ID" value="NZ_CP017267.1"/>
</dbReference>
<evidence type="ECO:0000313" key="8">
    <source>
        <dbReference type="EMBL" id="APB31446.1"/>
    </source>
</evidence>
<dbReference type="Pfam" id="PF10035">
    <property type="entry name" value="DUF2179"/>
    <property type="match status" value="1"/>
</dbReference>
<dbReference type="CDD" id="cd16380">
    <property type="entry name" value="YitT_C"/>
    <property type="match status" value="1"/>
</dbReference>
<dbReference type="AlphaFoldDB" id="A0A1J0A687"/>
<feature type="transmembrane region" description="Helical" evidence="6">
    <location>
        <begin position="7"/>
        <end position="25"/>
    </location>
</feature>
<dbReference type="Pfam" id="PF02588">
    <property type="entry name" value="YitT_membrane"/>
    <property type="match status" value="1"/>
</dbReference>
<comment type="subcellular location">
    <subcellularLocation>
        <location evidence="1">Cell membrane</location>
        <topology evidence="1">Multi-pass membrane protein</topology>
    </subcellularLocation>
</comment>
<dbReference type="InterPro" id="IPR003740">
    <property type="entry name" value="YitT"/>
</dbReference>
<evidence type="ECO:0000259" key="7">
    <source>
        <dbReference type="Pfam" id="PF10035"/>
    </source>
</evidence>
<dbReference type="InterPro" id="IPR051461">
    <property type="entry name" value="UPF0750_membrane"/>
</dbReference>
<organism evidence="8 9">
    <name type="scientific">Vagococcus teuberi</name>
    <dbReference type="NCBI Taxonomy" id="519472"/>
    <lineage>
        <taxon>Bacteria</taxon>
        <taxon>Bacillati</taxon>
        <taxon>Bacillota</taxon>
        <taxon>Bacilli</taxon>
        <taxon>Lactobacillales</taxon>
        <taxon>Enterococcaceae</taxon>
        <taxon>Vagococcus</taxon>
    </lineage>
</organism>
<feature type="transmembrane region" description="Helical" evidence="6">
    <location>
        <begin position="108"/>
        <end position="129"/>
    </location>
</feature>
<dbReference type="OrthoDB" id="1758221at2"/>
<sequence>MRINKQFFINCIMIFLGASIFSFGLVNFNMANKLAEGGMTGIALIIYNLFSINPALTTLVLNVPLILIGLKLLGLEPLILTLVGSLSLSLNLWLWQKVPLAISVDNDILIAALLAGICGGFGSGIVYKYGGTTGGTDIIARIIERRFGMTIGRSLFALDVVVLLLSLTYLSLKEMMYTLITVFVFSRVVDFVQDASYGAKGVFVVSDHDREIGERIMSELERGVTYINSEGGFSKESRQMVYCVASISEMSRIKEISYEIDPRAFMTFFNINEVTGEGFTYKELQEIHEQAKKQK</sequence>